<protein>
    <submittedName>
        <fullName evidence="3">3-oxoacyl-[acyl-carrier protein] reductase</fullName>
    </submittedName>
</protein>
<dbReference type="PANTHER" id="PTHR24321">
    <property type="entry name" value="DEHYDROGENASES, SHORT CHAIN"/>
    <property type="match status" value="1"/>
</dbReference>
<evidence type="ECO:0000313" key="4">
    <source>
        <dbReference type="Proteomes" id="UP000199377"/>
    </source>
</evidence>
<dbReference type="CDD" id="cd05233">
    <property type="entry name" value="SDR_c"/>
    <property type="match status" value="1"/>
</dbReference>
<dbReference type="EMBL" id="FOQH01000001">
    <property type="protein sequence ID" value="SFH66017.1"/>
    <property type="molecule type" value="Genomic_DNA"/>
</dbReference>
<dbReference type="InterPro" id="IPR036291">
    <property type="entry name" value="NAD(P)-bd_dom_sf"/>
</dbReference>
<sequence>MDLMLNGLRVAITGPAKGMGAAITLAFAEEGADLALFARDVAAVAPVAEAARAKGVRAEILPCDVTDAARVEAAVAEAQEALGGAFDVLVNVAGGSGPIGKTGVETSAAEFDEIVHLNMRGPFNMIHAVAPGMIARGSGRIVNVGGTFGMRGRAMRLAYSSSKWGLRGITKSFALELGPHGIAVNTVAPGMVDGPRFRDKVVPDVAARHGISEDEAFALHASDYALRRISTDRDVADAVLFLASDRARQITGADLAVDGGWAAL</sequence>
<dbReference type="PRINTS" id="PR00080">
    <property type="entry name" value="SDRFAMILY"/>
</dbReference>
<evidence type="ECO:0000256" key="1">
    <source>
        <dbReference type="ARBA" id="ARBA00006484"/>
    </source>
</evidence>
<dbReference type="SUPFAM" id="SSF51735">
    <property type="entry name" value="NAD(P)-binding Rossmann-fold domains"/>
    <property type="match status" value="1"/>
</dbReference>
<proteinExistence type="inferred from homology"/>
<dbReference type="Pfam" id="PF13561">
    <property type="entry name" value="adh_short_C2"/>
    <property type="match status" value="1"/>
</dbReference>
<accession>A0A1I3BUQ3</accession>
<gene>
    <name evidence="3" type="ORF">SAMN05216258_101358</name>
</gene>
<keyword evidence="4" id="KW-1185">Reference proteome</keyword>
<name>A0A1I3BUQ3_9RHOB</name>
<dbReference type="AlphaFoldDB" id="A0A1I3BUQ3"/>
<reference evidence="3 4" key="1">
    <citation type="submission" date="2016-10" db="EMBL/GenBank/DDBJ databases">
        <authorList>
            <person name="de Groot N.N."/>
        </authorList>
    </citation>
    <scope>NUCLEOTIDE SEQUENCE [LARGE SCALE GENOMIC DNA]</scope>
    <source>
        <strain evidence="3 4">CGMCC 1.11030</strain>
    </source>
</reference>
<dbReference type="Proteomes" id="UP000199377">
    <property type="component" value="Unassembled WGS sequence"/>
</dbReference>
<dbReference type="STRING" id="1114924.SAMN05216258_101358"/>
<comment type="similarity">
    <text evidence="1">Belongs to the short-chain dehydrogenases/reductases (SDR) family.</text>
</comment>
<dbReference type="PRINTS" id="PR00081">
    <property type="entry name" value="GDHRDH"/>
</dbReference>
<dbReference type="OrthoDB" id="9804774at2"/>
<dbReference type="Gene3D" id="3.40.50.720">
    <property type="entry name" value="NAD(P)-binding Rossmann-like Domain"/>
    <property type="match status" value="1"/>
</dbReference>
<dbReference type="RefSeq" id="WP_092857210.1">
    <property type="nucleotide sequence ID" value="NZ_FOQH01000001.1"/>
</dbReference>
<dbReference type="InterPro" id="IPR002347">
    <property type="entry name" value="SDR_fam"/>
</dbReference>
<evidence type="ECO:0000256" key="2">
    <source>
        <dbReference type="ARBA" id="ARBA00023002"/>
    </source>
</evidence>
<dbReference type="PANTHER" id="PTHR24321:SF8">
    <property type="entry name" value="ESTRADIOL 17-BETA-DEHYDROGENASE 8-RELATED"/>
    <property type="match status" value="1"/>
</dbReference>
<keyword evidence="2" id="KW-0560">Oxidoreductase</keyword>
<dbReference type="FunFam" id="3.40.50.720:FF:000084">
    <property type="entry name" value="Short-chain dehydrogenase reductase"/>
    <property type="match status" value="1"/>
</dbReference>
<organism evidence="3 4">
    <name type="scientific">Albimonas pacifica</name>
    <dbReference type="NCBI Taxonomy" id="1114924"/>
    <lineage>
        <taxon>Bacteria</taxon>
        <taxon>Pseudomonadati</taxon>
        <taxon>Pseudomonadota</taxon>
        <taxon>Alphaproteobacteria</taxon>
        <taxon>Rhodobacterales</taxon>
        <taxon>Paracoccaceae</taxon>
        <taxon>Albimonas</taxon>
    </lineage>
</organism>
<dbReference type="GO" id="GO:0016491">
    <property type="term" value="F:oxidoreductase activity"/>
    <property type="evidence" value="ECO:0007669"/>
    <property type="project" value="UniProtKB-KW"/>
</dbReference>
<evidence type="ECO:0000313" key="3">
    <source>
        <dbReference type="EMBL" id="SFH66017.1"/>
    </source>
</evidence>